<reference evidence="1 2" key="1">
    <citation type="submission" date="2024-06" db="EMBL/GenBank/DDBJ databases">
        <authorList>
            <person name="Kraege A."/>
            <person name="Thomma B."/>
        </authorList>
    </citation>
    <scope>NUCLEOTIDE SEQUENCE [LARGE SCALE GENOMIC DNA]</scope>
</reference>
<evidence type="ECO:0000313" key="1">
    <source>
        <dbReference type="EMBL" id="CAL5224397.1"/>
    </source>
</evidence>
<gene>
    <name evidence="1" type="primary">g7079</name>
    <name evidence="1" type="ORF">VP750_LOCUS6056</name>
</gene>
<evidence type="ECO:0000313" key="2">
    <source>
        <dbReference type="Proteomes" id="UP001497392"/>
    </source>
</evidence>
<sequence>MIASELITAIQRCALGDKEQLQAASELSAIFINELHQLLVFRPNMQAQVFRQILPAVQRFLSRSSVVDATDACNQTLANANKLLAAASSFVALSAEQHTLLLKDEGTLEVAVQSLKDLWNEGRPSMLLDENIITAQQSLISIILELAECSGQGRSDLLMTVLKNNILRDHLCWLWRVGDESSHPVLSQAALLSEQVLRILGVEHSSLDHLLCQAPPMLSANATRSKSLAPLPVSTAASSGQEDLKRTGTLPTERSFRSWFRSTSARRPYTLVAV</sequence>
<accession>A0ABP1G3I7</accession>
<organism evidence="1 2">
    <name type="scientific">Coccomyxa viridis</name>
    <dbReference type="NCBI Taxonomy" id="1274662"/>
    <lineage>
        <taxon>Eukaryota</taxon>
        <taxon>Viridiplantae</taxon>
        <taxon>Chlorophyta</taxon>
        <taxon>core chlorophytes</taxon>
        <taxon>Trebouxiophyceae</taxon>
        <taxon>Trebouxiophyceae incertae sedis</taxon>
        <taxon>Coccomyxaceae</taxon>
        <taxon>Coccomyxa</taxon>
    </lineage>
</organism>
<proteinExistence type="predicted"/>
<dbReference type="EMBL" id="CAXHTA020000010">
    <property type="protein sequence ID" value="CAL5224397.1"/>
    <property type="molecule type" value="Genomic_DNA"/>
</dbReference>
<comment type="caution">
    <text evidence="1">The sequence shown here is derived from an EMBL/GenBank/DDBJ whole genome shotgun (WGS) entry which is preliminary data.</text>
</comment>
<name>A0ABP1G3I7_9CHLO</name>
<dbReference type="Proteomes" id="UP001497392">
    <property type="component" value="Unassembled WGS sequence"/>
</dbReference>
<keyword evidence="2" id="KW-1185">Reference proteome</keyword>
<protein>
    <submittedName>
        <fullName evidence="1">G7079 protein</fullName>
    </submittedName>
</protein>